<gene>
    <name evidence="2" type="ORF">SAMN05216412_101391</name>
</gene>
<dbReference type="Proteomes" id="UP000183339">
    <property type="component" value="Unassembled WGS sequence"/>
</dbReference>
<sequence length="226" mass="23928">MRIIPAIVVCFLASIPVSAAASDTLADEEAADGLKQALTLSVNAAIDTLGVPNGFLHSPKAKIPLPVSLQKAEGLMRSVGMNKHADGLIAAMNHAAETAAAEGRALLIDAVQNMPVEDAKAILAVGDDGATQYFRNTSSASLSDRFLPIVKKATEQAGVLKKYNDFAGKGAKLGLISEKHANIENHVTEKTLDGIYLLMAEKEQAIRDNPADQDSELVRRVFGTLK</sequence>
<proteinExistence type="predicted"/>
<feature type="chain" id="PRO_5010202078" description="DUF4197 domain-containing protein" evidence="1">
    <location>
        <begin position="22"/>
        <end position="226"/>
    </location>
</feature>
<evidence type="ECO:0000256" key="1">
    <source>
        <dbReference type="SAM" id="SignalP"/>
    </source>
</evidence>
<dbReference type="EMBL" id="FOHI01000001">
    <property type="protein sequence ID" value="SES72838.1"/>
    <property type="molecule type" value="Genomic_DNA"/>
</dbReference>
<dbReference type="Pfam" id="PF13852">
    <property type="entry name" value="DUF4197"/>
    <property type="match status" value="1"/>
</dbReference>
<protein>
    <recommendedName>
        <fullName evidence="4">DUF4197 domain-containing protein</fullName>
    </recommendedName>
</protein>
<accession>A0A1H9YUQ7</accession>
<organism evidence="2 3">
    <name type="scientific">Nitrosospira multiformis</name>
    <dbReference type="NCBI Taxonomy" id="1231"/>
    <lineage>
        <taxon>Bacteria</taxon>
        <taxon>Pseudomonadati</taxon>
        <taxon>Pseudomonadota</taxon>
        <taxon>Betaproteobacteria</taxon>
        <taxon>Nitrosomonadales</taxon>
        <taxon>Nitrosomonadaceae</taxon>
        <taxon>Nitrosospira</taxon>
    </lineage>
</organism>
<dbReference type="OrthoDB" id="5292580at2"/>
<dbReference type="InterPro" id="IPR025245">
    <property type="entry name" value="DUF4197"/>
</dbReference>
<keyword evidence="1" id="KW-0732">Signal</keyword>
<evidence type="ECO:0000313" key="2">
    <source>
        <dbReference type="EMBL" id="SES72838.1"/>
    </source>
</evidence>
<evidence type="ECO:0000313" key="3">
    <source>
        <dbReference type="Proteomes" id="UP000183339"/>
    </source>
</evidence>
<dbReference type="AlphaFoldDB" id="A0A1H9YUQ7"/>
<name>A0A1H9YUQ7_9PROT</name>
<evidence type="ECO:0008006" key="4">
    <source>
        <dbReference type="Google" id="ProtNLM"/>
    </source>
</evidence>
<feature type="signal peptide" evidence="1">
    <location>
        <begin position="1"/>
        <end position="21"/>
    </location>
</feature>
<dbReference type="RefSeq" id="WP_074704016.1">
    <property type="nucleotide sequence ID" value="NZ_FOHI01000001.1"/>
</dbReference>
<reference evidence="2 3" key="1">
    <citation type="submission" date="2016-10" db="EMBL/GenBank/DDBJ databases">
        <authorList>
            <person name="de Groot N.N."/>
        </authorList>
    </citation>
    <scope>NUCLEOTIDE SEQUENCE [LARGE SCALE GENOMIC DNA]</scope>
    <source>
        <strain evidence="2 3">Nl7</strain>
    </source>
</reference>